<evidence type="ECO:0000313" key="3">
    <source>
        <dbReference type="Proteomes" id="UP000030856"/>
    </source>
</evidence>
<accession>A0A0B0HAN8</accession>
<dbReference type="NCBIfam" id="NF002975">
    <property type="entry name" value="PRK03661.1"/>
    <property type="match status" value="1"/>
</dbReference>
<keyword evidence="3" id="KW-1185">Reference proteome</keyword>
<gene>
    <name evidence="2" type="ORF">JV46_28700</name>
</gene>
<dbReference type="Gene3D" id="3.90.950.20">
    <property type="entry name" value="CinA-like"/>
    <property type="match status" value="1"/>
</dbReference>
<dbReference type="RefSeq" id="WP_420902099.1">
    <property type="nucleotide sequence ID" value="NZ_JRAA01000003.1"/>
</dbReference>
<protein>
    <submittedName>
        <fullName evidence="2">CinA C-terminal domain-containing protein</fullName>
    </submittedName>
</protein>
<evidence type="ECO:0000313" key="2">
    <source>
        <dbReference type="EMBL" id="KHF24496.1"/>
    </source>
</evidence>
<dbReference type="EMBL" id="JRAA01000003">
    <property type="protein sequence ID" value="KHF24496.1"/>
    <property type="molecule type" value="Genomic_DNA"/>
</dbReference>
<organism evidence="2 3">
    <name type="scientific">Solemya velum gill symbiont</name>
    <dbReference type="NCBI Taxonomy" id="2340"/>
    <lineage>
        <taxon>Bacteria</taxon>
        <taxon>Pseudomonadati</taxon>
        <taxon>Pseudomonadota</taxon>
        <taxon>Gammaproteobacteria</taxon>
        <taxon>sulfur-oxidizing symbionts</taxon>
    </lineage>
</organism>
<dbReference type="PATRIC" id="fig|2340.3.peg.2562"/>
<dbReference type="Pfam" id="PF02464">
    <property type="entry name" value="CinA"/>
    <property type="match status" value="1"/>
</dbReference>
<dbReference type="SUPFAM" id="SSF142433">
    <property type="entry name" value="CinA-like"/>
    <property type="match status" value="1"/>
</dbReference>
<dbReference type="STRING" id="2340.JV46_28700"/>
<dbReference type="Proteomes" id="UP000030856">
    <property type="component" value="Unassembled WGS sequence"/>
</dbReference>
<dbReference type="NCBIfam" id="TIGR00199">
    <property type="entry name" value="PncC_domain"/>
    <property type="match status" value="1"/>
</dbReference>
<comment type="caution">
    <text evidence="2">The sequence shown here is derived from an EMBL/GenBank/DDBJ whole genome shotgun (WGS) entry which is preliminary data.</text>
</comment>
<name>A0A0B0HAN8_SOVGS</name>
<dbReference type="InterPro" id="IPR008136">
    <property type="entry name" value="CinA_C"/>
</dbReference>
<dbReference type="InterPro" id="IPR036653">
    <property type="entry name" value="CinA-like_C"/>
</dbReference>
<sequence>MDNALMTDFDVKCTQLAEQLAEVLKAQKRMLVAAESCTGGWIAKSCTDIAGSSEWLERGFVTYSNNAKQQMLGVSSETLKANGAVSEAVVAEMAAGALMHSPADLAVAISGIAGPGGGSKEKPVGTVCFAWASGKKIFTAREQFDGDRDAIRKAAVLHALEGLIRHALD</sequence>
<dbReference type="eggNOG" id="COG1546">
    <property type="taxonomic scope" value="Bacteria"/>
</dbReference>
<dbReference type="AlphaFoldDB" id="A0A0B0HAN8"/>
<evidence type="ECO:0000259" key="1">
    <source>
        <dbReference type="Pfam" id="PF02464"/>
    </source>
</evidence>
<proteinExistence type="predicted"/>
<reference evidence="2 3" key="1">
    <citation type="journal article" date="2014" name="BMC Genomics">
        <title>The genome of the intracellular bacterium of the coastal bivalve, Solemya velum: a blueprint for thriving in and out of symbiosis.</title>
        <authorList>
            <person name="Dmytrenko O."/>
            <person name="Russell S.L."/>
            <person name="Loo W.T."/>
            <person name="Fontanez K.M."/>
            <person name="Liao L."/>
            <person name="Roeselers G."/>
            <person name="Sharma R."/>
            <person name="Stewart F.J."/>
            <person name="Newton I.L."/>
            <person name="Woyke T."/>
            <person name="Wu D."/>
            <person name="Lang J.M."/>
            <person name="Eisen J.A."/>
            <person name="Cavanaugh C.M."/>
        </authorList>
    </citation>
    <scope>NUCLEOTIDE SEQUENCE [LARGE SCALE GENOMIC DNA]</scope>
    <source>
        <strain evidence="2 3">WH</strain>
    </source>
</reference>
<feature type="domain" description="CinA C-terminal" evidence="1">
    <location>
        <begin position="14"/>
        <end position="165"/>
    </location>
</feature>